<dbReference type="Proteomes" id="UP000324222">
    <property type="component" value="Unassembled WGS sequence"/>
</dbReference>
<proteinExistence type="predicted"/>
<dbReference type="EMBL" id="VSRR010005063">
    <property type="protein sequence ID" value="MPC41456.1"/>
    <property type="molecule type" value="Genomic_DNA"/>
</dbReference>
<accession>A0A5B7F827</accession>
<sequence>MCRGTLAGFTKPWFTRRYSEMHKGQNLIPVTVKFVLAATVSCAVGAPCQPLRSQEALFLDSHPTQPRT</sequence>
<evidence type="ECO:0000313" key="1">
    <source>
        <dbReference type="EMBL" id="MPC41456.1"/>
    </source>
</evidence>
<protein>
    <submittedName>
        <fullName evidence="1">Uncharacterized protein</fullName>
    </submittedName>
</protein>
<reference evidence="1 2" key="1">
    <citation type="submission" date="2019-05" db="EMBL/GenBank/DDBJ databases">
        <title>Another draft genome of Portunus trituberculatus and its Hox gene families provides insights of decapod evolution.</title>
        <authorList>
            <person name="Jeong J.-H."/>
            <person name="Song I."/>
            <person name="Kim S."/>
            <person name="Choi T."/>
            <person name="Kim D."/>
            <person name="Ryu S."/>
            <person name="Kim W."/>
        </authorList>
    </citation>
    <scope>NUCLEOTIDE SEQUENCE [LARGE SCALE GENOMIC DNA]</scope>
    <source>
        <tissue evidence="1">Muscle</tissue>
    </source>
</reference>
<comment type="caution">
    <text evidence="1">The sequence shown here is derived from an EMBL/GenBank/DDBJ whole genome shotgun (WGS) entry which is preliminary data.</text>
</comment>
<keyword evidence="2" id="KW-1185">Reference proteome</keyword>
<evidence type="ECO:0000313" key="2">
    <source>
        <dbReference type="Proteomes" id="UP000324222"/>
    </source>
</evidence>
<name>A0A5B7F827_PORTR</name>
<dbReference type="AlphaFoldDB" id="A0A5B7F827"/>
<organism evidence="1 2">
    <name type="scientific">Portunus trituberculatus</name>
    <name type="common">Swimming crab</name>
    <name type="synonym">Neptunus trituberculatus</name>
    <dbReference type="NCBI Taxonomy" id="210409"/>
    <lineage>
        <taxon>Eukaryota</taxon>
        <taxon>Metazoa</taxon>
        <taxon>Ecdysozoa</taxon>
        <taxon>Arthropoda</taxon>
        <taxon>Crustacea</taxon>
        <taxon>Multicrustacea</taxon>
        <taxon>Malacostraca</taxon>
        <taxon>Eumalacostraca</taxon>
        <taxon>Eucarida</taxon>
        <taxon>Decapoda</taxon>
        <taxon>Pleocyemata</taxon>
        <taxon>Brachyura</taxon>
        <taxon>Eubrachyura</taxon>
        <taxon>Portunoidea</taxon>
        <taxon>Portunidae</taxon>
        <taxon>Portuninae</taxon>
        <taxon>Portunus</taxon>
    </lineage>
</organism>
<gene>
    <name evidence="1" type="ORF">E2C01_035048</name>
</gene>